<evidence type="ECO:0000256" key="6">
    <source>
        <dbReference type="ARBA" id="ARBA00022840"/>
    </source>
</evidence>
<keyword evidence="7" id="KW-0460">Magnesium</keyword>
<dbReference type="InParanoid" id="F2LU90"/>
<keyword evidence="12" id="KW-1185">Reference proteome</keyword>
<evidence type="ECO:0000256" key="2">
    <source>
        <dbReference type="ARBA" id="ARBA00004953"/>
    </source>
</evidence>
<reference evidence="12" key="2">
    <citation type="submission" date="2011-03" db="EMBL/GenBank/DDBJ databases">
        <title>The complete genome of Hippea maritima DSM 10411.</title>
        <authorList>
            <consortium name="US DOE Joint Genome Institute (JGI-PGF)"/>
            <person name="Lucas S."/>
            <person name="Copeland A."/>
            <person name="Lapidus A."/>
            <person name="Bruce D."/>
            <person name="Goodwin L."/>
            <person name="Pitluck S."/>
            <person name="Peters L."/>
            <person name="Kyrpides N."/>
            <person name="Mavromatis K."/>
            <person name="Pagani I."/>
            <person name="Ivanova N."/>
            <person name="Mikhailova N."/>
            <person name="Lu M."/>
            <person name="Detter J.C."/>
            <person name="Tapia R."/>
            <person name="Han C."/>
            <person name="Land M."/>
            <person name="Hauser L."/>
            <person name="Markowitz V."/>
            <person name="Cheng J.-F."/>
            <person name="Hugenholtz P."/>
            <person name="Woyke T."/>
            <person name="Wu D."/>
            <person name="Spring S."/>
            <person name="Schroeder M."/>
            <person name="Brambilla E."/>
            <person name="Klenk H.-P."/>
            <person name="Eisen J.A."/>
        </authorList>
    </citation>
    <scope>NUCLEOTIDE SEQUENCE [LARGE SCALE GENOMIC DNA]</scope>
    <source>
        <strain evidence="12">ATCC 700847 / DSM 10411 / MH2</strain>
    </source>
</reference>
<dbReference type="EMBL" id="CP002606">
    <property type="protein sequence ID" value="AEA34553.1"/>
    <property type="molecule type" value="Genomic_DNA"/>
</dbReference>
<dbReference type="InterPro" id="IPR029062">
    <property type="entry name" value="Class_I_gatase-like"/>
</dbReference>
<feature type="domain" description="CobB/CobQ-like glutamine amidotransferase" evidence="10">
    <location>
        <begin position="247"/>
        <end position="428"/>
    </location>
</feature>
<dbReference type="RefSeq" id="WP_013682579.1">
    <property type="nucleotide sequence ID" value="NC_015318.1"/>
</dbReference>
<dbReference type="PROSITE" id="PS51274">
    <property type="entry name" value="GATASE_COBBQ"/>
    <property type="match status" value="1"/>
</dbReference>
<reference evidence="11 12" key="1">
    <citation type="journal article" date="2011" name="Stand. Genomic Sci.">
        <title>Complete genome sequence of the thermophilic sulfur-reducer Hippea maritima type strain (MH(2)).</title>
        <authorList>
            <person name="Huntemann M."/>
            <person name="Lu M."/>
            <person name="Nolan M."/>
            <person name="Lapidus A."/>
            <person name="Lucas S."/>
            <person name="Hammon N."/>
            <person name="Deshpande S."/>
            <person name="Cheng J.F."/>
            <person name="Tapia R."/>
            <person name="Han C."/>
            <person name="Goodwin L."/>
            <person name="Pitluck S."/>
            <person name="Liolios K."/>
            <person name="Pagani I."/>
            <person name="Ivanova N."/>
            <person name="Ovchinikova G."/>
            <person name="Pati A."/>
            <person name="Chen A."/>
            <person name="Palaniappan K."/>
            <person name="Land M."/>
            <person name="Hauser L."/>
            <person name="Jeffries C.D."/>
            <person name="Detter J.C."/>
            <person name="Brambilla E.M."/>
            <person name="Rohde M."/>
            <person name="Spring S."/>
            <person name="Goker M."/>
            <person name="Woyke T."/>
            <person name="Bristow J."/>
            <person name="Eisen J.A."/>
            <person name="Markowitz V."/>
            <person name="Hugenholtz P."/>
            <person name="Kyrpides N.C."/>
            <person name="Klenk H.P."/>
            <person name="Mavromatis K."/>
        </authorList>
    </citation>
    <scope>NUCLEOTIDE SEQUENCE [LARGE SCALE GENOMIC DNA]</scope>
    <source>
        <strain evidence="12">ATCC 700847 / DSM 10411 / MH2</strain>
    </source>
</reference>
<evidence type="ECO:0000259" key="9">
    <source>
        <dbReference type="Pfam" id="PF01656"/>
    </source>
</evidence>
<dbReference type="HOGENOM" id="CLU_022752_2_0_7"/>
<dbReference type="SUPFAM" id="SSF52317">
    <property type="entry name" value="Class I glutamine amidotransferase-like"/>
    <property type="match status" value="1"/>
</dbReference>
<dbReference type="Proteomes" id="UP000008139">
    <property type="component" value="Chromosome"/>
</dbReference>
<dbReference type="CDD" id="cd03130">
    <property type="entry name" value="GATase1_CobB"/>
    <property type="match status" value="1"/>
</dbReference>
<dbReference type="CDD" id="cd05388">
    <property type="entry name" value="CobB_N"/>
    <property type="match status" value="1"/>
</dbReference>
<dbReference type="Pfam" id="PF01656">
    <property type="entry name" value="CbiA"/>
    <property type="match status" value="1"/>
</dbReference>
<dbReference type="Gene3D" id="3.40.50.880">
    <property type="match status" value="1"/>
</dbReference>
<dbReference type="GO" id="GO:0009236">
    <property type="term" value="P:cobalamin biosynthetic process"/>
    <property type="evidence" value="ECO:0007669"/>
    <property type="project" value="UniProtKB-KW"/>
</dbReference>
<dbReference type="Pfam" id="PF07685">
    <property type="entry name" value="GATase_3"/>
    <property type="match status" value="1"/>
</dbReference>
<comment type="pathway">
    <text evidence="2">Cofactor biosynthesis; adenosylcobalamin biosynthesis.</text>
</comment>
<dbReference type="NCBIfam" id="NF002204">
    <property type="entry name" value="PRK01077.1"/>
    <property type="match status" value="1"/>
</dbReference>
<name>F2LU90_HIPMA</name>
<dbReference type="InterPro" id="IPR002586">
    <property type="entry name" value="CobQ/CobB/MinD/ParA_Nub-bd_dom"/>
</dbReference>
<dbReference type="Gene3D" id="3.40.50.300">
    <property type="entry name" value="P-loop containing nucleotide triphosphate hydrolases"/>
    <property type="match status" value="1"/>
</dbReference>
<evidence type="ECO:0000256" key="8">
    <source>
        <dbReference type="ARBA" id="ARBA00022962"/>
    </source>
</evidence>
<evidence type="ECO:0000256" key="5">
    <source>
        <dbReference type="ARBA" id="ARBA00022741"/>
    </source>
</evidence>
<comment type="cofactor">
    <cofactor evidence="1">
        <name>Mg(2+)</name>
        <dbReference type="ChEBI" id="CHEBI:18420"/>
    </cofactor>
</comment>
<dbReference type="KEGG" id="hmr:Hipma_1600"/>
<sequence length="440" mass="48555">MKKSFLIAADRSNSGKTTITLGILSFLKKHNLSVAGFKCGPDYIDTLHLTRVSGSPAYNLDTIFETPQELKTTFSLAMNNVDVGVVEGVMGYFDGIDYATFKGSSYEVASILNLPVFLVLDVSGSSYSVASIVKGIVGLSKNAKVGGVILNNVASPLHESMVKSSIEYHTGIQVVGALKKGELPSLPSRHLGVYTALEVDDDFYDDLAKRVGLSVDIDRIIDVSNYQSDTAVIYKTKEQPKNKKAFVAFDEAFSFYYQHNLDYLAKLGYEVCFFSPMKDEAVDGADFVYLGGGYPELYADRLSSSKNTINSIVEYVNSDKPMLAECGGMIYLTKGIAKDGRFFDFCGVFDAACEMTKKREALGYVSVEGLGLRFSGIGHEFHYSRLRSVNEPYAFKIKKLTTKSEYLDGFVKNRTISSYTHFYFSSKNRDLIDFLFGGAL</sequence>
<evidence type="ECO:0000313" key="12">
    <source>
        <dbReference type="Proteomes" id="UP000008139"/>
    </source>
</evidence>
<dbReference type="PANTHER" id="PTHR43873">
    <property type="entry name" value="COBYRINATE A,C-DIAMIDE SYNTHASE"/>
    <property type="match status" value="1"/>
</dbReference>
<evidence type="ECO:0000256" key="7">
    <source>
        <dbReference type="ARBA" id="ARBA00022842"/>
    </source>
</evidence>
<keyword evidence="5" id="KW-0547">Nucleotide-binding</keyword>
<dbReference type="NCBIfam" id="TIGR00379">
    <property type="entry name" value="cobB"/>
    <property type="match status" value="1"/>
</dbReference>
<accession>F2LU90</accession>
<dbReference type="AlphaFoldDB" id="F2LU90"/>
<protein>
    <submittedName>
        <fullName evidence="11">Cobyrinic acid a,c-diamide synthase</fullName>
    </submittedName>
</protein>
<dbReference type="GO" id="GO:0042242">
    <property type="term" value="F:cobyrinic acid a,c-diamide synthase activity"/>
    <property type="evidence" value="ECO:0007669"/>
    <property type="project" value="InterPro"/>
</dbReference>
<dbReference type="GO" id="GO:0005524">
    <property type="term" value="F:ATP binding"/>
    <property type="evidence" value="ECO:0007669"/>
    <property type="project" value="UniProtKB-KW"/>
</dbReference>
<proteinExistence type="predicted"/>
<keyword evidence="6" id="KW-0067">ATP-binding</keyword>
<dbReference type="InterPro" id="IPR011698">
    <property type="entry name" value="GATase_3"/>
</dbReference>
<evidence type="ECO:0000256" key="4">
    <source>
        <dbReference type="ARBA" id="ARBA00022598"/>
    </source>
</evidence>
<keyword evidence="4" id="KW-0436">Ligase</keyword>
<organism evidence="11 12">
    <name type="scientific">Hippea maritima (strain ATCC 700847 / DSM 10411 / MH2)</name>
    <dbReference type="NCBI Taxonomy" id="760142"/>
    <lineage>
        <taxon>Bacteria</taxon>
        <taxon>Pseudomonadati</taxon>
        <taxon>Campylobacterota</taxon>
        <taxon>Desulfurellia</taxon>
        <taxon>Desulfurellales</taxon>
        <taxon>Hippeaceae</taxon>
        <taxon>Hippea</taxon>
    </lineage>
</organism>
<evidence type="ECO:0000259" key="10">
    <source>
        <dbReference type="Pfam" id="PF07685"/>
    </source>
</evidence>
<dbReference type="eggNOG" id="COG1797">
    <property type="taxonomic scope" value="Bacteria"/>
</dbReference>
<dbReference type="STRING" id="760142.Hipma_1600"/>
<dbReference type="SUPFAM" id="SSF52540">
    <property type="entry name" value="P-loop containing nucleoside triphosphate hydrolases"/>
    <property type="match status" value="1"/>
</dbReference>
<gene>
    <name evidence="11" type="ordered locus">Hipma_1600</name>
</gene>
<evidence type="ECO:0000313" key="11">
    <source>
        <dbReference type="EMBL" id="AEA34553.1"/>
    </source>
</evidence>
<keyword evidence="3" id="KW-0169">Cobalamin biosynthesis</keyword>
<dbReference type="OrthoDB" id="9764035at2"/>
<evidence type="ECO:0000256" key="1">
    <source>
        <dbReference type="ARBA" id="ARBA00001946"/>
    </source>
</evidence>
<feature type="domain" description="CobQ/CobB/MinD/ParA nucleotide binding" evidence="9">
    <location>
        <begin position="6"/>
        <end position="190"/>
    </location>
</feature>
<dbReference type="InterPro" id="IPR004484">
    <property type="entry name" value="CbiA/CobB_synth"/>
</dbReference>
<dbReference type="InterPro" id="IPR027417">
    <property type="entry name" value="P-loop_NTPase"/>
</dbReference>
<keyword evidence="8" id="KW-0315">Glutamine amidotransferase</keyword>
<evidence type="ECO:0000256" key="3">
    <source>
        <dbReference type="ARBA" id="ARBA00022573"/>
    </source>
</evidence>
<dbReference type="PANTHER" id="PTHR43873:SF1">
    <property type="entry name" value="COBYRINATE A,C-DIAMIDE SYNTHASE"/>
    <property type="match status" value="1"/>
</dbReference>